<evidence type="ECO:0000256" key="1">
    <source>
        <dbReference type="ARBA" id="ARBA00022741"/>
    </source>
</evidence>
<keyword evidence="3" id="KW-0067">ATP-binding</keyword>
<name>A0A8J3ZYR6_9ACTN</name>
<sequence length="200" mass="21849">MVGRSAVLLEVGGHDEVAAWYAELTRRKDRGELTAVDIVPAARTVLIDGVTNPLEVAETLAKAAEPGRPEKGESQLITVPTVYDGLDLADIAERWNTSPEGVVRRHQELEFEVAFCGFAPGFAYLTGLPPDLRVPRLDEPRVSVPRGSVALADEYTAVYPAASPGGWRLLGRTDLVLFDLDRDPPSTFRPGARVRFEEAR</sequence>
<dbReference type="EMBL" id="BOPH01000068">
    <property type="protein sequence ID" value="GIJ69801.1"/>
    <property type="molecule type" value="Genomic_DNA"/>
</dbReference>
<dbReference type="AlphaFoldDB" id="A0A8J3ZYR6"/>
<dbReference type="Proteomes" id="UP000635606">
    <property type="component" value="Unassembled WGS sequence"/>
</dbReference>
<dbReference type="SMART" id="SM00796">
    <property type="entry name" value="AHS1"/>
    <property type="match status" value="1"/>
</dbReference>
<evidence type="ECO:0000256" key="3">
    <source>
        <dbReference type="ARBA" id="ARBA00022840"/>
    </source>
</evidence>
<dbReference type="GO" id="GO:0016787">
    <property type="term" value="F:hydrolase activity"/>
    <property type="evidence" value="ECO:0007669"/>
    <property type="project" value="UniProtKB-KW"/>
</dbReference>
<gene>
    <name evidence="5" type="ORF">Voc01_047180</name>
</gene>
<dbReference type="GO" id="GO:0005524">
    <property type="term" value="F:ATP binding"/>
    <property type="evidence" value="ECO:0007669"/>
    <property type="project" value="UniProtKB-KW"/>
</dbReference>
<reference evidence="5" key="1">
    <citation type="submission" date="2021-01" db="EMBL/GenBank/DDBJ databases">
        <title>Whole genome shotgun sequence of Virgisporangium ochraceum NBRC 16418.</title>
        <authorList>
            <person name="Komaki H."/>
            <person name="Tamura T."/>
        </authorList>
    </citation>
    <scope>NUCLEOTIDE SEQUENCE</scope>
    <source>
        <strain evidence="5">NBRC 16418</strain>
    </source>
</reference>
<dbReference type="Gene3D" id="2.40.100.10">
    <property type="entry name" value="Cyclophilin-like"/>
    <property type="match status" value="1"/>
</dbReference>
<keyword evidence="6" id="KW-1185">Reference proteome</keyword>
<accession>A0A8J3ZYR6</accession>
<evidence type="ECO:0000313" key="6">
    <source>
        <dbReference type="Proteomes" id="UP000635606"/>
    </source>
</evidence>
<protein>
    <submittedName>
        <fullName evidence="5">Allophanate hydrolase</fullName>
    </submittedName>
</protein>
<dbReference type="PANTHER" id="PTHR34698:SF2">
    <property type="entry name" value="5-OXOPROLINASE SUBUNIT B"/>
    <property type="match status" value="1"/>
</dbReference>
<keyword evidence="2 5" id="KW-0378">Hydrolase</keyword>
<evidence type="ECO:0000256" key="2">
    <source>
        <dbReference type="ARBA" id="ARBA00022801"/>
    </source>
</evidence>
<evidence type="ECO:0000259" key="4">
    <source>
        <dbReference type="SMART" id="SM00796"/>
    </source>
</evidence>
<dbReference type="InterPro" id="IPR029000">
    <property type="entry name" value="Cyclophilin-like_dom_sf"/>
</dbReference>
<dbReference type="SUPFAM" id="SSF50891">
    <property type="entry name" value="Cyclophilin-like"/>
    <property type="match status" value="1"/>
</dbReference>
<dbReference type="InterPro" id="IPR010016">
    <property type="entry name" value="PxpB"/>
</dbReference>
<feature type="domain" description="Carboxyltransferase" evidence="4">
    <location>
        <begin position="1"/>
        <end position="188"/>
    </location>
</feature>
<proteinExistence type="predicted"/>
<dbReference type="PANTHER" id="PTHR34698">
    <property type="entry name" value="5-OXOPROLINASE SUBUNIT B"/>
    <property type="match status" value="1"/>
</dbReference>
<keyword evidence="1" id="KW-0547">Nucleotide-binding</keyword>
<dbReference type="Gene3D" id="3.30.1360.40">
    <property type="match status" value="1"/>
</dbReference>
<dbReference type="Pfam" id="PF02682">
    <property type="entry name" value="CT_C_D"/>
    <property type="match status" value="1"/>
</dbReference>
<dbReference type="InterPro" id="IPR003833">
    <property type="entry name" value="CT_C_D"/>
</dbReference>
<evidence type="ECO:0000313" key="5">
    <source>
        <dbReference type="EMBL" id="GIJ69801.1"/>
    </source>
</evidence>
<organism evidence="5 6">
    <name type="scientific">Virgisporangium ochraceum</name>
    <dbReference type="NCBI Taxonomy" id="65505"/>
    <lineage>
        <taxon>Bacteria</taxon>
        <taxon>Bacillati</taxon>
        <taxon>Actinomycetota</taxon>
        <taxon>Actinomycetes</taxon>
        <taxon>Micromonosporales</taxon>
        <taxon>Micromonosporaceae</taxon>
        <taxon>Virgisporangium</taxon>
    </lineage>
</organism>
<comment type="caution">
    <text evidence="5">The sequence shown here is derived from an EMBL/GenBank/DDBJ whole genome shotgun (WGS) entry which is preliminary data.</text>
</comment>